<evidence type="ECO:0000313" key="2">
    <source>
        <dbReference type="Proteomes" id="UP001152795"/>
    </source>
</evidence>
<dbReference type="OrthoDB" id="5983751at2759"/>
<accession>A0A6S7JHB7</accession>
<sequence>MIQEFLDRIAVMVVFLFSAESARQFAQQTADPPISQFQDESDDGRALSEYEHITNCSQGVDDQGLENTSTFEESTETDALRTTEDNNNNNEGNKSTVHGTISNVVRHEQISVLRSCKTSLCISFTITVVVIPVSMVMISVLYINVNTSNLCYQQLLNNKSLPHEFMKYVITGHDIEGMALNFWFQLMLVLLFGWKKFKSQHSSTLLLGFVLGLLVVIFKTTLFLVNIDFTQTKYRYPGNAVFLFGVVYTSHLVAKRVCTTFSSDAIRLKKRHVFAIVSTQFFFGFLIAMAYRYTFVPWYRSTNNGIDQASIAMITPILIILPMVISEKLAIKGLPFTDASRIFVLVYFVNGVSILLYCIMQAGVNDLNIFIALSVFRGVFQVFRTATVKLRRKCCTGIWKCLKRMCTSCPPLGELEESSYCCRLRVDKEIQIMLYQGIAIIISQAYLVIYLTSNYHVETRDVLEEFIMKRVFIGIGISFVANFLSILIHIHWHKTQLTKVWSSHWKLHLLAVTLVGIMTICYFSAVLLGLFETFAHLKKYHIKDCTEPFQ</sequence>
<proteinExistence type="predicted"/>
<dbReference type="Proteomes" id="UP001152795">
    <property type="component" value="Unassembled WGS sequence"/>
</dbReference>
<gene>
    <name evidence="1" type="ORF">PACLA_8A065230</name>
</gene>
<comment type="caution">
    <text evidence="1">The sequence shown here is derived from an EMBL/GenBank/DDBJ whole genome shotgun (WGS) entry which is preliminary data.</text>
</comment>
<name>A0A6S7JHB7_PARCT</name>
<keyword evidence="2" id="KW-1185">Reference proteome</keyword>
<dbReference type="EMBL" id="CACRXK020016725">
    <property type="protein sequence ID" value="CAB4030228.1"/>
    <property type="molecule type" value="Genomic_DNA"/>
</dbReference>
<reference evidence="1" key="1">
    <citation type="submission" date="2020-04" db="EMBL/GenBank/DDBJ databases">
        <authorList>
            <person name="Alioto T."/>
            <person name="Alioto T."/>
            <person name="Gomez Garrido J."/>
        </authorList>
    </citation>
    <scope>NUCLEOTIDE SEQUENCE</scope>
    <source>
        <strain evidence="1">A484AB</strain>
    </source>
</reference>
<evidence type="ECO:0000313" key="1">
    <source>
        <dbReference type="EMBL" id="CAB4030228.1"/>
    </source>
</evidence>
<organism evidence="1 2">
    <name type="scientific">Paramuricea clavata</name>
    <name type="common">Red gorgonian</name>
    <name type="synonym">Violescent sea-whip</name>
    <dbReference type="NCBI Taxonomy" id="317549"/>
    <lineage>
        <taxon>Eukaryota</taxon>
        <taxon>Metazoa</taxon>
        <taxon>Cnidaria</taxon>
        <taxon>Anthozoa</taxon>
        <taxon>Octocorallia</taxon>
        <taxon>Malacalcyonacea</taxon>
        <taxon>Plexauridae</taxon>
        <taxon>Paramuricea</taxon>
    </lineage>
</organism>
<dbReference type="AlphaFoldDB" id="A0A6S7JHB7"/>
<protein>
    <submittedName>
        <fullName evidence="1">Uncharacterized protein</fullName>
    </submittedName>
</protein>